<reference evidence="1" key="1">
    <citation type="journal article" date="2023" name="G3 (Bethesda)">
        <title>A reference genome for the long-term kleptoplast-retaining sea slug Elysia crispata morphotype clarki.</title>
        <authorList>
            <person name="Eastman K.E."/>
            <person name="Pendleton A.L."/>
            <person name="Shaikh M.A."/>
            <person name="Suttiyut T."/>
            <person name="Ogas R."/>
            <person name="Tomko P."/>
            <person name="Gavelis G."/>
            <person name="Widhalm J.R."/>
            <person name="Wisecaver J.H."/>
        </authorList>
    </citation>
    <scope>NUCLEOTIDE SEQUENCE</scope>
    <source>
        <strain evidence="1">ECLA1</strain>
    </source>
</reference>
<accession>A0AAE1DUT4</accession>
<dbReference type="EMBL" id="JAWDGP010002514">
    <property type="protein sequence ID" value="KAK3782353.1"/>
    <property type="molecule type" value="Genomic_DNA"/>
</dbReference>
<keyword evidence="2" id="KW-1185">Reference proteome</keyword>
<comment type="caution">
    <text evidence="1">The sequence shown here is derived from an EMBL/GenBank/DDBJ whole genome shotgun (WGS) entry which is preliminary data.</text>
</comment>
<dbReference type="Proteomes" id="UP001283361">
    <property type="component" value="Unassembled WGS sequence"/>
</dbReference>
<name>A0AAE1DUT4_9GAST</name>
<proteinExistence type="predicted"/>
<evidence type="ECO:0000313" key="1">
    <source>
        <dbReference type="EMBL" id="KAK3782353.1"/>
    </source>
</evidence>
<evidence type="ECO:0000313" key="2">
    <source>
        <dbReference type="Proteomes" id="UP001283361"/>
    </source>
</evidence>
<organism evidence="1 2">
    <name type="scientific">Elysia crispata</name>
    <name type="common">lettuce slug</name>
    <dbReference type="NCBI Taxonomy" id="231223"/>
    <lineage>
        <taxon>Eukaryota</taxon>
        <taxon>Metazoa</taxon>
        <taxon>Spiralia</taxon>
        <taxon>Lophotrochozoa</taxon>
        <taxon>Mollusca</taxon>
        <taxon>Gastropoda</taxon>
        <taxon>Heterobranchia</taxon>
        <taxon>Euthyneura</taxon>
        <taxon>Panpulmonata</taxon>
        <taxon>Sacoglossa</taxon>
        <taxon>Placobranchoidea</taxon>
        <taxon>Plakobranchidae</taxon>
        <taxon>Elysia</taxon>
    </lineage>
</organism>
<dbReference type="AlphaFoldDB" id="A0AAE1DUT4"/>
<gene>
    <name evidence="1" type="ORF">RRG08_027901</name>
</gene>
<protein>
    <submittedName>
        <fullName evidence="1">Uncharacterized protein</fullName>
    </submittedName>
</protein>
<sequence length="127" mass="14209">MTLFSSSLVPASRQWCLAHPNSWQAIRAQRNNAKYSTLRISYLNNRLLASSNSNRCLSVIEKRAPVSQASSVRIRSRRIRGLCFTIRFSRPGPRGFQRLHQSGGTAPLWVDELRIGKPASVNTAKAS</sequence>